<keyword evidence="5 8" id="KW-0812">Transmembrane</keyword>
<feature type="transmembrane region" description="Helical" evidence="8">
    <location>
        <begin position="563"/>
        <end position="580"/>
    </location>
</feature>
<dbReference type="AlphaFoldDB" id="A0A1P8WDJ3"/>
<feature type="transmembrane region" description="Helical" evidence="8">
    <location>
        <begin position="328"/>
        <end position="349"/>
    </location>
</feature>
<dbReference type="NCBIfam" id="TIGR00835">
    <property type="entry name" value="agcS"/>
    <property type="match status" value="1"/>
</dbReference>
<dbReference type="EMBL" id="CP017641">
    <property type="protein sequence ID" value="APZ92148.1"/>
    <property type="molecule type" value="Genomic_DNA"/>
</dbReference>
<evidence type="ECO:0000256" key="1">
    <source>
        <dbReference type="ARBA" id="ARBA00004651"/>
    </source>
</evidence>
<evidence type="ECO:0000256" key="2">
    <source>
        <dbReference type="ARBA" id="ARBA00009261"/>
    </source>
</evidence>
<dbReference type="Pfam" id="PF01235">
    <property type="entry name" value="Na_Ala_symp"/>
    <property type="match status" value="1"/>
</dbReference>
<dbReference type="Proteomes" id="UP000187735">
    <property type="component" value="Chromosome"/>
</dbReference>
<dbReference type="PRINTS" id="PR00175">
    <property type="entry name" value="NAALASMPORT"/>
</dbReference>
<feature type="transmembrane region" description="Helical" evidence="8">
    <location>
        <begin position="143"/>
        <end position="163"/>
    </location>
</feature>
<feature type="transmembrane region" description="Helical" evidence="8">
    <location>
        <begin position="385"/>
        <end position="408"/>
    </location>
</feature>
<evidence type="ECO:0000256" key="9">
    <source>
        <dbReference type="SAM" id="MobiDB-lite"/>
    </source>
</evidence>
<dbReference type="PANTHER" id="PTHR30330:SF3">
    <property type="entry name" value="TRANSCRIPTIONAL REGULATOR, LRP FAMILY"/>
    <property type="match status" value="1"/>
</dbReference>
<keyword evidence="10" id="KW-0732">Signal</keyword>
<evidence type="ECO:0000256" key="7">
    <source>
        <dbReference type="ARBA" id="ARBA00023136"/>
    </source>
</evidence>
<evidence type="ECO:0000313" key="12">
    <source>
        <dbReference type="Proteomes" id="UP000187735"/>
    </source>
</evidence>
<evidence type="ECO:0000313" key="11">
    <source>
        <dbReference type="EMBL" id="APZ92148.1"/>
    </source>
</evidence>
<keyword evidence="4 8" id="KW-1003">Cell membrane</keyword>
<dbReference type="STRING" id="1891926.Fuma_01755"/>
<name>A0A1P8WDJ3_9PLAN</name>
<comment type="similarity">
    <text evidence="2 8">Belongs to the alanine or glycine:cation symporter (AGCS) (TC 2.A.25) family.</text>
</comment>
<proteinExistence type="inferred from homology"/>
<feature type="transmembrane region" description="Helical" evidence="8">
    <location>
        <begin position="540"/>
        <end position="557"/>
    </location>
</feature>
<evidence type="ECO:0000256" key="10">
    <source>
        <dbReference type="SAM" id="SignalP"/>
    </source>
</evidence>
<keyword evidence="7 8" id="KW-0472">Membrane</keyword>
<keyword evidence="3 8" id="KW-0813">Transport</keyword>
<feature type="region of interest" description="Disordered" evidence="9">
    <location>
        <begin position="105"/>
        <end position="126"/>
    </location>
</feature>
<dbReference type="GO" id="GO:0005283">
    <property type="term" value="F:amino acid:sodium symporter activity"/>
    <property type="evidence" value="ECO:0007669"/>
    <property type="project" value="InterPro"/>
</dbReference>
<evidence type="ECO:0000256" key="4">
    <source>
        <dbReference type="ARBA" id="ARBA00022475"/>
    </source>
</evidence>
<evidence type="ECO:0000256" key="8">
    <source>
        <dbReference type="RuleBase" id="RU363064"/>
    </source>
</evidence>
<sequence precursor="true">MPHFSLSRGRQIALLAVATAFLNFPGMTLAAPQEAVDNTASTDEPAAIPAADDAEDSRGLVQRFNDALEPVNEWFGNMNGHIASVIFFPVPVGPAKVVAEAPAPVDDPVATDTPDDEAEAAPEKQPSWLQKLNRSIESQYRTMPLAVIILLVGATFFTIRMGFINIRGFVHAIKVTAGKYDDPEDEGEVTHFQALTAALSATVGLGNIAGVAIAICLGGPGATLWMVLAGFIGMTSKFVECTLGQLYREERPDGRIMGGAMFYLSRGLPEVGLGPLGKVLGVMFAVLCVGGSFAGGNSFQVNMSLGAVGEVWPFLAPPQNPGDADYRWVYGLGMSVVTGMVIIGGIRRIASAAEKIVPAMCGIYVAAAIVILIKNFDSLPAAVSLIFSDAFSGKAVAGGMVGVLVVGFQRAAFSNEAGVGSAAIAHAAAKTDHPVREGVVAMLGPFIDTVIICTMTALVIVVTGAWNPETSLEFKQQIEGGNGAALTSVAMDSEISGFKYVLGVAVILFAFSTMISWSYYGERCWAYLFGDGTSMLYRSIFLVFTFLGSILSSTNVLEFGDLMIFGMAIPNIIGVVLLSGKVRKHLDEYWVKVKSGEFDREVETRAAAETPSDS</sequence>
<accession>A0A1P8WDJ3</accession>
<dbReference type="GO" id="GO:0005886">
    <property type="term" value="C:plasma membrane"/>
    <property type="evidence" value="ECO:0007669"/>
    <property type="project" value="UniProtKB-SubCell"/>
</dbReference>
<evidence type="ECO:0000256" key="6">
    <source>
        <dbReference type="ARBA" id="ARBA00022989"/>
    </source>
</evidence>
<feature type="chain" id="PRO_5012049272" evidence="10">
    <location>
        <begin position="31"/>
        <end position="614"/>
    </location>
</feature>
<feature type="transmembrane region" description="Helical" evidence="8">
    <location>
        <begin position="446"/>
        <end position="466"/>
    </location>
</feature>
<feature type="signal peptide" evidence="10">
    <location>
        <begin position="1"/>
        <end position="30"/>
    </location>
</feature>
<keyword evidence="12" id="KW-1185">Reference proteome</keyword>
<dbReference type="Gene3D" id="1.20.1740.10">
    <property type="entry name" value="Amino acid/polyamine transporter I"/>
    <property type="match status" value="1"/>
</dbReference>
<reference evidence="11 12" key="1">
    <citation type="journal article" date="2016" name="Front. Microbiol.">
        <title>Fuerstia marisgermanicae gen. nov., sp. nov., an Unusual Member of the Phylum Planctomycetes from the German Wadden Sea.</title>
        <authorList>
            <person name="Kohn T."/>
            <person name="Heuer A."/>
            <person name="Jogler M."/>
            <person name="Vollmers J."/>
            <person name="Boedeker C."/>
            <person name="Bunk B."/>
            <person name="Rast P."/>
            <person name="Borchert D."/>
            <person name="Glockner I."/>
            <person name="Freese H.M."/>
            <person name="Klenk H.P."/>
            <person name="Overmann J."/>
            <person name="Kaster A.K."/>
            <person name="Rohde M."/>
            <person name="Wiegand S."/>
            <person name="Jogler C."/>
        </authorList>
    </citation>
    <scope>NUCLEOTIDE SEQUENCE [LARGE SCALE GENOMIC DNA]</scope>
    <source>
        <strain evidence="11 12">NH11</strain>
    </source>
</reference>
<dbReference type="InterPro" id="IPR001463">
    <property type="entry name" value="Na/Ala_symport"/>
</dbReference>
<keyword evidence="6 8" id="KW-1133">Transmembrane helix</keyword>
<dbReference type="RefSeq" id="WP_229360877.1">
    <property type="nucleotide sequence ID" value="NZ_CP017641.1"/>
</dbReference>
<evidence type="ECO:0000256" key="5">
    <source>
        <dbReference type="ARBA" id="ARBA00022692"/>
    </source>
</evidence>
<feature type="transmembrane region" description="Helical" evidence="8">
    <location>
        <begin position="276"/>
        <end position="295"/>
    </location>
</feature>
<dbReference type="PANTHER" id="PTHR30330">
    <property type="entry name" value="AGSS FAMILY TRANSPORTER, SODIUM-ALANINE"/>
    <property type="match status" value="1"/>
</dbReference>
<evidence type="ECO:0000256" key="3">
    <source>
        <dbReference type="ARBA" id="ARBA00022448"/>
    </source>
</evidence>
<protein>
    <submittedName>
        <fullName evidence="11">Amino-acid carrier protein AlsT</fullName>
    </submittedName>
</protein>
<feature type="transmembrane region" description="Helical" evidence="8">
    <location>
        <begin position="356"/>
        <end position="373"/>
    </location>
</feature>
<dbReference type="KEGG" id="fmr:Fuma_01755"/>
<feature type="transmembrane region" description="Helical" evidence="8">
    <location>
        <begin position="500"/>
        <end position="520"/>
    </location>
</feature>
<gene>
    <name evidence="11" type="primary">alsT</name>
    <name evidence="11" type="ORF">Fuma_01755</name>
</gene>
<comment type="subcellular location">
    <subcellularLocation>
        <location evidence="1 8">Cell membrane</location>
        <topology evidence="1 8">Multi-pass membrane protein</topology>
    </subcellularLocation>
</comment>
<organism evidence="11 12">
    <name type="scientific">Fuerstiella marisgermanici</name>
    <dbReference type="NCBI Taxonomy" id="1891926"/>
    <lineage>
        <taxon>Bacteria</taxon>
        <taxon>Pseudomonadati</taxon>
        <taxon>Planctomycetota</taxon>
        <taxon>Planctomycetia</taxon>
        <taxon>Planctomycetales</taxon>
        <taxon>Planctomycetaceae</taxon>
        <taxon>Fuerstiella</taxon>
    </lineage>
</organism>
<keyword evidence="8" id="KW-0769">Symport</keyword>